<protein>
    <submittedName>
        <fullName evidence="1">Uncharacterized protein</fullName>
    </submittedName>
</protein>
<name>A0A382JF34_9ZZZZ</name>
<sequence>MRYIFDDCEDTIPAADSDFLKTSFAGITRIDPVASSVTSTVSTWPPAAPPV</sequence>
<proteinExistence type="predicted"/>
<accession>A0A382JF34</accession>
<organism evidence="1">
    <name type="scientific">marine metagenome</name>
    <dbReference type="NCBI Taxonomy" id="408172"/>
    <lineage>
        <taxon>unclassified sequences</taxon>
        <taxon>metagenomes</taxon>
        <taxon>ecological metagenomes</taxon>
    </lineage>
</organism>
<dbReference type="AlphaFoldDB" id="A0A382JF34"/>
<reference evidence="1" key="1">
    <citation type="submission" date="2018-05" db="EMBL/GenBank/DDBJ databases">
        <authorList>
            <person name="Lanie J.A."/>
            <person name="Ng W.-L."/>
            <person name="Kazmierczak K.M."/>
            <person name="Andrzejewski T.M."/>
            <person name="Davidsen T.M."/>
            <person name="Wayne K.J."/>
            <person name="Tettelin H."/>
            <person name="Glass J.I."/>
            <person name="Rusch D."/>
            <person name="Podicherti R."/>
            <person name="Tsui H.-C.T."/>
            <person name="Winkler M.E."/>
        </authorList>
    </citation>
    <scope>NUCLEOTIDE SEQUENCE</scope>
</reference>
<dbReference type="EMBL" id="UINC01073799">
    <property type="protein sequence ID" value="SVC10456.1"/>
    <property type="molecule type" value="Genomic_DNA"/>
</dbReference>
<gene>
    <name evidence="1" type="ORF">METZ01_LOCUS263310</name>
</gene>
<evidence type="ECO:0000313" key="1">
    <source>
        <dbReference type="EMBL" id="SVC10456.1"/>
    </source>
</evidence>